<organism evidence="1 2">
    <name type="scientific">Morella rubra</name>
    <name type="common">Chinese bayberry</name>
    <dbReference type="NCBI Taxonomy" id="262757"/>
    <lineage>
        <taxon>Eukaryota</taxon>
        <taxon>Viridiplantae</taxon>
        <taxon>Streptophyta</taxon>
        <taxon>Embryophyta</taxon>
        <taxon>Tracheophyta</taxon>
        <taxon>Spermatophyta</taxon>
        <taxon>Magnoliopsida</taxon>
        <taxon>eudicotyledons</taxon>
        <taxon>Gunneridae</taxon>
        <taxon>Pentapetalae</taxon>
        <taxon>rosids</taxon>
        <taxon>fabids</taxon>
        <taxon>Fagales</taxon>
        <taxon>Myricaceae</taxon>
        <taxon>Morella</taxon>
    </lineage>
</organism>
<dbReference type="AlphaFoldDB" id="A0A6A1VKB9"/>
<comment type="caution">
    <text evidence="1">The sequence shown here is derived from an EMBL/GenBank/DDBJ whole genome shotgun (WGS) entry which is preliminary data.</text>
</comment>
<sequence length="55" mass="6580">MLFRVSKTEITLLNWEFLPCQWILHMVQIHLDTCLIESSVAWSIIREKLLPAWLL</sequence>
<gene>
    <name evidence="1" type="ORF">CJ030_MR5G025135</name>
</gene>
<keyword evidence="2" id="KW-1185">Reference proteome</keyword>
<dbReference type="EMBL" id="RXIC02000023">
    <property type="protein sequence ID" value="KAB1212367.1"/>
    <property type="molecule type" value="Genomic_DNA"/>
</dbReference>
<evidence type="ECO:0000313" key="1">
    <source>
        <dbReference type="EMBL" id="KAB1212367.1"/>
    </source>
</evidence>
<protein>
    <submittedName>
        <fullName evidence="1">Uncharacterized protein</fullName>
    </submittedName>
</protein>
<accession>A0A6A1VKB9</accession>
<proteinExistence type="predicted"/>
<reference evidence="1 2" key="1">
    <citation type="journal article" date="2019" name="Plant Biotechnol. J.">
        <title>The red bayberry genome and genetic basis of sex determination.</title>
        <authorList>
            <person name="Jia H.M."/>
            <person name="Jia H.J."/>
            <person name="Cai Q.L."/>
            <person name="Wang Y."/>
            <person name="Zhao H.B."/>
            <person name="Yang W.F."/>
            <person name="Wang G.Y."/>
            <person name="Li Y.H."/>
            <person name="Zhan D.L."/>
            <person name="Shen Y.T."/>
            <person name="Niu Q.F."/>
            <person name="Chang L."/>
            <person name="Qiu J."/>
            <person name="Zhao L."/>
            <person name="Xie H.B."/>
            <person name="Fu W.Y."/>
            <person name="Jin J."/>
            <person name="Li X.W."/>
            <person name="Jiao Y."/>
            <person name="Zhou C.C."/>
            <person name="Tu T."/>
            <person name="Chai C.Y."/>
            <person name="Gao J.L."/>
            <person name="Fan L.J."/>
            <person name="van de Weg E."/>
            <person name="Wang J.Y."/>
            <person name="Gao Z.S."/>
        </authorList>
    </citation>
    <scope>NUCLEOTIDE SEQUENCE [LARGE SCALE GENOMIC DNA]</scope>
    <source>
        <tissue evidence="1">Leaves</tissue>
    </source>
</reference>
<dbReference type="Proteomes" id="UP000516437">
    <property type="component" value="Chromosome 5"/>
</dbReference>
<evidence type="ECO:0000313" key="2">
    <source>
        <dbReference type="Proteomes" id="UP000516437"/>
    </source>
</evidence>
<name>A0A6A1VKB9_9ROSI</name>